<name>A3ZVJ5_9BACT</name>
<proteinExistence type="predicted"/>
<protein>
    <submittedName>
        <fullName evidence="2">Uncharacterized protein</fullName>
    </submittedName>
</protein>
<evidence type="ECO:0000313" key="3">
    <source>
        <dbReference type="Proteomes" id="UP000004358"/>
    </source>
</evidence>
<sequence length="28" mass="3103">MNSWTHLTRKWNGTNEPAPSTRPACGSC</sequence>
<dbReference type="AlphaFoldDB" id="A3ZVJ5"/>
<dbReference type="Proteomes" id="UP000004358">
    <property type="component" value="Unassembled WGS sequence"/>
</dbReference>
<accession>A3ZVJ5</accession>
<feature type="region of interest" description="Disordered" evidence="1">
    <location>
        <begin position="1"/>
        <end position="28"/>
    </location>
</feature>
<evidence type="ECO:0000313" key="2">
    <source>
        <dbReference type="EMBL" id="EAQ79341.1"/>
    </source>
</evidence>
<dbReference type="HOGENOM" id="CLU_3412399_0_0_0"/>
<organism evidence="2 3">
    <name type="scientific">Blastopirellula marina DSM 3645</name>
    <dbReference type="NCBI Taxonomy" id="314230"/>
    <lineage>
        <taxon>Bacteria</taxon>
        <taxon>Pseudomonadati</taxon>
        <taxon>Planctomycetota</taxon>
        <taxon>Planctomycetia</taxon>
        <taxon>Pirellulales</taxon>
        <taxon>Pirellulaceae</taxon>
        <taxon>Blastopirellula</taxon>
    </lineage>
</organism>
<gene>
    <name evidence="2" type="ORF">DSM3645_02658</name>
</gene>
<comment type="caution">
    <text evidence="2">The sequence shown here is derived from an EMBL/GenBank/DDBJ whole genome shotgun (WGS) entry which is preliminary data.</text>
</comment>
<reference evidence="2 3" key="1">
    <citation type="submission" date="2006-02" db="EMBL/GenBank/DDBJ databases">
        <authorList>
            <person name="Amann R."/>
            <person name="Ferriera S."/>
            <person name="Johnson J."/>
            <person name="Kravitz S."/>
            <person name="Halpern A."/>
            <person name="Remington K."/>
            <person name="Beeson K."/>
            <person name="Tran B."/>
            <person name="Rogers Y.-H."/>
            <person name="Friedman R."/>
            <person name="Venter J.C."/>
        </authorList>
    </citation>
    <scope>NUCLEOTIDE SEQUENCE [LARGE SCALE GENOMIC DNA]</scope>
    <source>
        <strain evidence="2 3">DSM 3645</strain>
    </source>
</reference>
<evidence type="ECO:0000256" key="1">
    <source>
        <dbReference type="SAM" id="MobiDB-lite"/>
    </source>
</evidence>
<feature type="compositionally biased region" description="Polar residues" evidence="1">
    <location>
        <begin position="1"/>
        <end position="18"/>
    </location>
</feature>
<dbReference type="EMBL" id="AANZ01000014">
    <property type="protein sequence ID" value="EAQ79341.1"/>
    <property type="molecule type" value="Genomic_DNA"/>
</dbReference>